<organism evidence="4 5">
    <name type="scientific">Vitreoscilla stercoraria</name>
    <dbReference type="NCBI Taxonomy" id="61"/>
    <lineage>
        <taxon>Bacteria</taxon>
        <taxon>Pseudomonadati</taxon>
        <taxon>Pseudomonadota</taxon>
        <taxon>Betaproteobacteria</taxon>
        <taxon>Neisseriales</taxon>
        <taxon>Neisseriaceae</taxon>
        <taxon>Vitreoscilla</taxon>
    </lineage>
</organism>
<dbReference type="EMBL" id="CP091512">
    <property type="protein sequence ID" value="UOO91861.1"/>
    <property type="molecule type" value="Genomic_DNA"/>
</dbReference>
<dbReference type="PROSITE" id="PS51682">
    <property type="entry name" value="SAM_OMT_I"/>
    <property type="match status" value="1"/>
</dbReference>
<reference evidence="4" key="2">
    <citation type="journal article" date="2022" name="Res Sq">
        <title>Evolution of multicellular longitudinally dividing oral cavity symbionts (Neisseriaceae).</title>
        <authorList>
            <person name="Nyongesa S."/>
            <person name="Weber P."/>
            <person name="Bernet E."/>
            <person name="Pullido F."/>
            <person name="Nieckarz M."/>
            <person name="Delaby M."/>
            <person name="Nieves C."/>
            <person name="Viehboeck T."/>
            <person name="Krause N."/>
            <person name="Rivera-Millot A."/>
            <person name="Nakamura A."/>
            <person name="Vischer N."/>
            <person name="VanNieuwenhze M."/>
            <person name="Brun Y."/>
            <person name="Cava F."/>
            <person name="Bulgheresi S."/>
            <person name="Veyrier F."/>
        </authorList>
    </citation>
    <scope>NUCLEOTIDE SEQUENCE</scope>
    <source>
        <strain evidence="4">SAG 1488-6</strain>
    </source>
</reference>
<evidence type="ECO:0000256" key="3">
    <source>
        <dbReference type="ARBA" id="ARBA00022691"/>
    </source>
</evidence>
<dbReference type="RefSeq" id="WP_019957399.1">
    <property type="nucleotide sequence ID" value="NZ_CP091512.1"/>
</dbReference>
<dbReference type="Gene3D" id="3.40.50.150">
    <property type="entry name" value="Vaccinia Virus protein VP39"/>
    <property type="match status" value="1"/>
</dbReference>
<keyword evidence="2 4" id="KW-0808">Transferase</keyword>
<dbReference type="SUPFAM" id="SSF53335">
    <property type="entry name" value="S-adenosyl-L-methionine-dependent methyltransferases"/>
    <property type="match status" value="1"/>
</dbReference>
<protein>
    <submittedName>
        <fullName evidence="4">Class I SAM-dependent methyltransferase</fullName>
        <ecNumber evidence="4">2.1.1.-</ecNumber>
    </submittedName>
</protein>
<gene>
    <name evidence="4" type="ORF">LVJ81_09480</name>
</gene>
<dbReference type="GO" id="GO:0008168">
    <property type="term" value="F:methyltransferase activity"/>
    <property type="evidence" value="ECO:0007669"/>
    <property type="project" value="UniProtKB-KW"/>
</dbReference>
<dbReference type="Pfam" id="PF01596">
    <property type="entry name" value="Methyltransf_3"/>
    <property type="match status" value="1"/>
</dbReference>
<evidence type="ECO:0000256" key="1">
    <source>
        <dbReference type="ARBA" id="ARBA00022603"/>
    </source>
</evidence>
<name>A0ABY4E7Y1_VITST</name>
<proteinExistence type="predicted"/>
<evidence type="ECO:0000256" key="2">
    <source>
        <dbReference type="ARBA" id="ARBA00022679"/>
    </source>
</evidence>
<dbReference type="PANTHER" id="PTHR10509">
    <property type="entry name" value="O-METHYLTRANSFERASE-RELATED"/>
    <property type="match status" value="1"/>
</dbReference>
<dbReference type="Proteomes" id="UP000832034">
    <property type="component" value="Chromosome"/>
</dbReference>
<accession>A0ABY4E7Y1</accession>
<sequence>MTVASWSIAPELAQYLHAIGPSEPNILKRLRERNEGHRLGKMSLAPEQAQLLVWLAKLTGVKRYLELGVFTGYSSTAMALALPEDGRIVACDLNASFTALAQEAWQEAGVSDKIQLRLQPALFSLEELLDEGMAGTFDMAFIDADKAPTPEYVDLCLQLVRDGGIIAIDNVLLGGRVLQDADEHSPPSVAILQQFNRNMPQDPRYMAITLPVGDGMTLLIKHPQG</sequence>
<keyword evidence="1 4" id="KW-0489">Methyltransferase</keyword>
<keyword evidence="3" id="KW-0949">S-adenosyl-L-methionine</keyword>
<dbReference type="GO" id="GO:0032259">
    <property type="term" value="P:methylation"/>
    <property type="evidence" value="ECO:0007669"/>
    <property type="project" value="UniProtKB-KW"/>
</dbReference>
<dbReference type="InterPro" id="IPR002935">
    <property type="entry name" value="SAM_O-MeTrfase"/>
</dbReference>
<keyword evidence="5" id="KW-1185">Reference proteome</keyword>
<dbReference type="InterPro" id="IPR029063">
    <property type="entry name" value="SAM-dependent_MTases_sf"/>
</dbReference>
<dbReference type="EC" id="2.1.1.-" evidence="4"/>
<dbReference type="CDD" id="cd02440">
    <property type="entry name" value="AdoMet_MTases"/>
    <property type="match status" value="1"/>
</dbReference>
<reference evidence="4" key="1">
    <citation type="submission" date="2021-12" db="EMBL/GenBank/DDBJ databases">
        <authorList>
            <person name="Veyrier F.J."/>
        </authorList>
    </citation>
    <scope>NUCLEOTIDE SEQUENCE</scope>
    <source>
        <strain evidence="4">SAG 1488-6</strain>
    </source>
</reference>
<evidence type="ECO:0000313" key="4">
    <source>
        <dbReference type="EMBL" id="UOO91861.1"/>
    </source>
</evidence>
<dbReference type="InterPro" id="IPR050362">
    <property type="entry name" value="Cation-dep_OMT"/>
</dbReference>
<dbReference type="PANTHER" id="PTHR10509:SF14">
    <property type="entry name" value="CAFFEOYL-COA O-METHYLTRANSFERASE 3-RELATED"/>
    <property type="match status" value="1"/>
</dbReference>
<evidence type="ECO:0000313" key="5">
    <source>
        <dbReference type="Proteomes" id="UP000832034"/>
    </source>
</evidence>